<proteinExistence type="predicted"/>
<reference evidence="3" key="1">
    <citation type="submission" date="2016-11" db="UniProtKB">
        <authorList>
            <consortium name="WormBaseParasite"/>
        </authorList>
    </citation>
    <scope>IDENTIFICATION</scope>
</reference>
<accession>A0A1I7SUX3</accession>
<organism evidence="2 3">
    <name type="scientific">Bursaphelenchus xylophilus</name>
    <name type="common">Pinewood nematode worm</name>
    <name type="synonym">Aphelenchoides xylophilus</name>
    <dbReference type="NCBI Taxonomy" id="6326"/>
    <lineage>
        <taxon>Eukaryota</taxon>
        <taxon>Metazoa</taxon>
        <taxon>Ecdysozoa</taxon>
        <taxon>Nematoda</taxon>
        <taxon>Chromadorea</taxon>
        <taxon>Rhabditida</taxon>
        <taxon>Tylenchina</taxon>
        <taxon>Tylenchomorpha</taxon>
        <taxon>Aphelenchoidea</taxon>
        <taxon>Aphelenchoididae</taxon>
        <taxon>Bursaphelenchus</taxon>
    </lineage>
</organism>
<keyword evidence="1" id="KW-0472">Membrane</keyword>
<feature type="transmembrane region" description="Helical" evidence="1">
    <location>
        <begin position="345"/>
        <end position="370"/>
    </location>
</feature>
<evidence type="ECO:0000256" key="1">
    <source>
        <dbReference type="SAM" id="Phobius"/>
    </source>
</evidence>
<dbReference type="SUPFAM" id="SSF81321">
    <property type="entry name" value="Family A G protein-coupled receptor-like"/>
    <property type="match status" value="1"/>
</dbReference>
<protein>
    <submittedName>
        <fullName evidence="3">G protein-coupled receptor</fullName>
    </submittedName>
</protein>
<feature type="transmembrane region" description="Helical" evidence="1">
    <location>
        <begin position="318"/>
        <end position="339"/>
    </location>
</feature>
<dbReference type="WBParaSite" id="BXY_1684700.1">
    <property type="protein sequence ID" value="BXY_1684700.1"/>
    <property type="gene ID" value="BXY_1684700"/>
</dbReference>
<dbReference type="PANTHER" id="PTHR23021:SF28">
    <property type="entry name" value="SERPENTINE RECEPTOR, CLASS T-RELATED"/>
    <property type="match status" value="1"/>
</dbReference>
<evidence type="ECO:0000313" key="2">
    <source>
        <dbReference type="Proteomes" id="UP000095284"/>
    </source>
</evidence>
<dbReference type="Proteomes" id="UP000095284">
    <property type="component" value="Unplaced"/>
</dbReference>
<dbReference type="AlphaFoldDB" id="A0A1I7SUX3"/>
<feature type="transmembrane region" description="Helical" evidence="1">
    <location>
        <begin position="218"/>
        <end position="239"/>
    </location>
</feature>
<dbReference type="PANTHER" id="PTHR23021">
    <property type="entry name" value="SERPENTINE RECEPTOR, CLASS T"/>
    <property type="match status" value="1"/>
</dbReference>
<dbReference type="Pfam" id="PF10321">
    <property type="entry name" value="7TM_GPCR_Srt"/>
    <property type="match status" value="1"/>
</dbReference>
<keyword evidence="1" id="KW-0812">Transmembrane</keyword>
<evidence type="ECO:0000313" key="3">
    <source>
        <dbReference type="WBParaSite" id="BXY_1684700.1"/>
    </source>
</evidence>
<feature type="transmembrane region" description="Helical" evidence="1">
    <location>
        <begin position="275"/>
        <end position="297"/>
    </location>
</feature>
<dbReference type="InterPro" id="IPR019425">
    <property type="entry name" value="7TM_GPCR_serpentine_rcpt_Srt"/>
</dbReference>
<sequence length="402" mass="46690">MTRISTPPSFRLDHINKCVKGEIDEEQCLNATKPEVLLHKIFKLINTRYEKDNNIEKFEECAAKIHESVPWEYVRVMHRHNQYSTGRNKHRCISIDQICRDNSKYLIPFACFVKKNCDRSIADLGYAMQYAFQQISLEQEGPIRVAVKTYQAVYANLGDMPPYALKGFNPSFSENEEPVTRTLWTAASMTCLILAFNRLCDLINPRLMILLFHGNRTYYWFIGPILYFFYFFFFTYPFVYTSANYAGFSNPYVGTVFEAQTNLQYFNLSLILHNIMVPVLMVLMYTIISAVVVVKSYRAKSATARLNSPALTKYQKSTIMQAFLICSVFIIAPIIYDWMNYYGAPWLMVVIGQVCWQSCHGIAVFIYISFNRALREKMMTFIQKPKVHTTSSGQHDDVFNRV</sequence>
<name>A0A1I7SUX3_BURXY</name>
<keyword evidence="1" id="KW-1133">Transmembrane helix</keyword>